<comment type="caution">
    <text evidence="2">The sequence shown here is derived from an EMBL/GenBank/DDBJ whole genome shotgun (WGS) entry which is preliminary data.</text>
</comment>
<sequence>MESASGDETDVEDEGRNDEGVHSGDEEERENIYTQVNNLFAETSGERSTETRRTAWLEKEKGRAPRTAPSPPLSSPFGRPPMQQALPSHFRIPEGMSQPQPRPVLPGGSRRPEVLRPQGTQAKRRVDDSEIMRHLVGGIATLTIPMSQDESGRWRIQNRRV</sequence>
<accession>A0AAE8N744</accession>
<feature type="compositionally biased region" description="Acidic residues" evidence="1">
    <location>
        <begin position="1"/>
        <end position="16"/>
    </location>
</feature>
<evidence type="ECO:0000256" key="1">
    <source>
        <dbReference type="SAM" id="MobiDB-lite"/>
    </source>
</evidence>
<feature type="region of interest" description="Disordered" evidence="1">
    <location>
        <begin position="1"/>
        <end position="128"/>
    </location>
</feature>
<evidence type="ECO:0000313" key="2">
    <source>
        <dbReference type="EMBL" id="SPO06879.1"/>
    </source>
</evidence>
<name>A0AAE8N744_9PEZI</name>
<dbReference type="AlphaFoldDB" id="A0AAE8N744"/>
<gene>
    <name evidence="2" type="ORF">DNG_09573</name>
</gene>
<organism evidence="2 3">
    <name type="scientific">Cephalotrichum gorgonifer</name>
    <dbReference type="NCBI Taxonomy" id="2041049"/>
    <lineage>
        <taxon>Eukaryota</taxon>
        <taxon>Fungi</taxon>
        <taxon>Dikarya</taxon>
        <taxon>Ascomycota</taxon>
        <taxon>Pezizomycotina</taxon>
        <taxon>Sordariomycetes</taxon>
        <taxon>Hypocreomycetidae</taxon>
        <taxon>Microascales</taxon>
        <taxon>Microascaceae</taxon>
        <taxon>Cephalotrichum</taxon>
    </lineage>
</organism>
<proteinExistence type="predicted"/>
<feature type="compositionally biased region" description="Basic and acidic residues" evidence="1">
    <location>
        <begin position="44"/>
        <end position="63"/>
    </location>
</feature>
<protein>
    <submittedName>
        <fullName evidence="2">Uncharacterized protein</fullName>
    </submittedName>
</protein>
<reference evidence="2" key="1">
    <citation type="submission" date="2018-03" db="EMBL/GenBank/DDBJ databases">
        <authorList>
            <person name="Guldener U."/>
        </authorList>
    </citation>
    <scope>NUCLEOTIDE SEQUENCE</scope>
</reference>
<keyword evidence="3" id="KW-1185">Reference proteome</keyword>
<dbReference type="EMBL" id="ONZQ02000017">
    <property type="protein sequence ID" value="SPO06879.1"/>
    <property type="molecule type" value="Genomic_DNA"/>
</dbReference>
<dbReference type="Proteomes" id="UP001187682">
    <property type="component" value="Unassembled WGS sequence"/>
</dbReference>
<feature type="compositionally biased region" description="Polar residues" evidence="1">
    <location>
        <begin position="32"/>
        <end position="41"/>
    </location>
</feature>
<evidence type="ECO:0000313" key="3">
    <source>
        <dbReference type="Proteomes" id="UP001187682"/>
    </source>
</evidence>